<proteinExistence type="predicted"/>
<name>A0A0C5Q870_9FIRM</name>
<evidence type="ECO:0000313" key="3">
    <source>
        <dbReference type="Proteomes" id="UP000005361"/>
    </source>
</evidence>
<keyword evidence="1" id="KW-0812">Transmembrane</keyword>
<keyword evidence="1" id="KW-1133">Transmembrane helix</keyword>
<dbReference type="HOGENOM" id="CLU_3186973_0_0_9"/>
<evidence type="ECO:0000313" key="2">
    <source>
        <dbReference type="EMBL" id="AJQ26936.1"/>
    </source>
</evidence>
<organism evidence="2 3">
    <name type="scientific">Pelosinus fermentans JBW45</name>
    <dbReference type="NCBI Taxonomy" id="1192197"/>
    <lineage>
        <taxon>Bacteria</taxon>
        <taxon>Bacillati</taxon>
        <taxon>Bacillota</taxon>
        <taxon>Negativicutes</taxon>
        <taxon>Selenomonadales</taxon>
        <taxon>Sporomusaceae</taxon>
        <taxon>Pelosinus</taxon>
    </lineage>
</organism>
<dbReference type="AlphaFoldDB" id="A0A0C5Q870"/>
<accession>A0A0C5Q870</accession>
<dbReference type="Proteomes" id="UP000005361">
    <property type="component" value="Chromosome"/>
</dbReference>
<reference evidence="2 3" key="1">
    <citation type="journal article" date="2015" name="Genome Announc.">
        <title>Complete Genome Sequence of Pelosinus fermentans JBW45, a Member of a Remarkably Competitive Group of Negativicutes in the Firmicutes Phylum.</title>
        <authorList>
            <person name="De Leon K.B."/>
            <person name="Utturkar S.M."/>
            <person name="Camilleri L.B."/>
            <person name="Elias D.A."/>
            <person name="Arkin A.P."/>
            <person name="Fields M.W."/>
            <person name="Brown S.D."/>
            <person name="Wall J.D."/>
        </authorList>
    </citation>
    <scope>NUCLEOTIDE SEQUENCE [LARGE SCALE GENOMIC DNA]</scope>
    <source>
        <strain evidence="2 3">JBW45</strain>
    </source>
</reference>
<protein>
    <submittedName>
        <fullName evidence="2">Uncharacterized protein</fullName>
    </submittedName>
</protein>
<evidence type="ECO:0000256" key="1">
    <source>
        <dbReference type="SAM" id="Phobius"/>
    </source>
</evidence>
<dbReference type="EMBL" id="CP010978">
    <property type="protein sequence ID" value="AJQ26936.1"/>
    <property type="molecule type" value="Genomic_DNA"/>
</dbReference>
<dbReference type="KEGG" id="pft:JBW_01586"/>
<reference evidence="3" key="2">
    <citation type="submission" date="2015-02" db="EMBL/GenBank/DDBJ databases">
        <title>Complete Genome Sequence of Pelosinus fermentans JBW45.</title>
        <authorList>
            <person name="De Leon K.B."/>
            <person name="Utturkar S.M."/>
            <person name="Camilleri L.B."/>
            <person name="Arkin A.P."/>
            <person name="Fields M.W."/>
            <person name="Brown S.D."/>
            <person name="Wall J.D."/>
        </authorList>
    </citation>
    <scope>NUCLEOTIDE SEQUENCE [LARGE SCALE GENOMIC DNA]</scope>
    <source>
        <strain evidence="3">JBW45</strain>
    </source>
</reference>
<feature type="transmembrane region" description="Helical" evidence="1">
    <location>
        <begin position="22"/>
        <end position="42"/>
    </location>
</feature>
<sequence length="46" mass="5586">MDTWDCCRRIFTDTLELQPSTLFRWTALVFLGCFTKMVYLGYHKYN</sequence>
<keyword evidence="1" id="KW-0472">Membrane</keyword>
<gene>
    <name evidence="2" type="ORF">JBW_01586</name>
</gene>